<sequence>MTAYDPDNIFAKILRGELPSETVYEDEKTRVIMDIMPRVPGHCLVLPKAASRNILDIDPSDLTACVHTVQRMAKAVKAAFAADGVTVQHFVESAGGQMVFHTHWHVLPRHEGVPLRPHSGEMAPAEEVKANAQRLRAAVSAA</sequence>
<dbReference type="PANTHER" id="PTHR46648">
    <property type="entry name" value="HIT FAMILY PROTEIN 1"/>
    <property type="match status" value="1"/>
</dbReference>
<gene>
    <name evidence="5" type="ORF">JCR33_00130</name>
</gene>
<dbReference type="InterPro" id="IPR011146">
    <property type="entry name" value="HIT-like"/>
</dbReference>
<dbReference type="EMBL" id="JAEKJA010000001">
    <property type="protein sequence ID" value="MBJ3774074.1"/>
    <property type="molecule type" value="Genomic_DNA"/>
</dbReference>
<dbReference type="GO" id="GO:0009117">
    <property type="term" value="P:nucleotide metabolic process"/>
    <property type="evidence" value="ECO:0007669"/>
    <property type="project" value="TreeGrafter"/>
</dbReference>
<dbReference type="PANTHER" id="PTHR46648:SF1">
    <property type="entry name" value="ADENOSINE 5'-MONOPHOSPHORAMIDASE HNT1"/>
    <property type="match status" value="1"/>
</dbReference>
<protein>
    <submittedName>
        <fullName evidence="5">HIT family protein</fullName>
    </submittedName>
</protein>
<dbReference type="InterPro" id="IPR036265">
    <property type="entry name" value="HIT-like_sf"/>
</dbReference>
<dbReference type="GO" id="GO:0003824">
    <property type="term" value="F:catalytic activity"/>
    <property type="evidence" value="ECO:0007669"/>
    <property type="project" value="InterPro"/>
</dbReference>
<name>A0A934MIY8_9HYPH</name>
<evidence type="ECO:0000256" key="2">
    <source>
        <dbReference type="PIRSR" id="PIRSR601310-3"/>
    </source>
</evidence>
<evidence type="ECO:0000259" key="4">
    <source>
        <dbReference type="PROSITE" id="PS51084"/>
    </source>
</evidence>
<dbReference type="Pfam" id="PF01230">
    <property type="entry name" value="HIT"/>
    <property type="match status" value="1"/>
</dbReference>
<reference evidence="5" key="1">
    <citation type="submission" date="2020-12" db="EMBL/GenBank/DDBJ databases">
        <title>Bacterial taxonomy.</title>
        <authorList>
            <person name="Pan X."/>
        </authorList>
    </citation>
    <scope>NUCLEOTIDE SEQUENCE</scope>
    <source>
        <strain evidence="5">B2012</strain>
    </source>
</reference>
<dbReference type="PRINTS" id="PR00332">
    <property type="entry name" value="HISTRIAD"/>
</dbReference>
<organism evidence="5 6">
    <name type="scientific">Acuticoccus mangrovi</name>
    <dbReference type="NCBI Taxonomy" id="2796142"/>
    <lineage>
        <taxon>Bacteria</taxon>
        <taxon>Pseudomonadati</taxon>
        <taxon>Pseudomonadota</taxon>
        <taxon>Alphaproteobacteria</taxon>
        <taxon>Hyphomicrobiales</taxon>
        <taxon>Amorphaceae</taxon>
        <taxon>Acuticoccus</taxon>
    </lineage>
</organism>
<dbReference type="InterPro" id="IPR001310">
    <property type="entry name" value="Histidine_triad_HIT"/>
</dbReference>
<accession>A0A934MIY8</accession>
<feature type="active site" description="Tele-AMP-histidine intermediate" evidence="1">
    <location>
        <position position="103"/>
    </location>
</feature>
<evidence type="ECO:0000256" key="1">
    <source>
        <dbReference type="PIRSR" id="PIRSR601310-1"/>
    </source>
</evidence>
<proteinExistence type="predicted"/>
<keyword evidence="6" id="KW-1185">Reference proteome</keyword>
<comment type="caution">
    <text evidence="5">The sequence shown here is derived from an EMBL/GenBank/DDBJ whole genome shotgun (WGS) entry which is preliminary data.</text>
</comment>
<dbReference type="Proteomes" id="UP000609531">
    <property type="component" value="Unassembled WGS sequence"/>
</dbReference>
<dbReference type="SUPFAM" id="SSF54197">
    <property type="entry name" value="HIT-like"/>
    <property type="match status" value="1"/>
</dbReference>
<evidence type="ECO:0000313" key="5">
    <source>
        <dbReference type="EMBL" id="MBJ3774074.1"/>
    </source>
</evidence>
<dbReference type="Gene3D" id="3.30.428.10">
    <property type="entry name" value="HIT-like"/>
    <property type="match status" value="1"/>
</dbReference>
<evidence type="ECO:0000313" key="6">
    <source>
        <dbReference type="Proteomes" id="UP000609531"/>
    </source>
</evidence>
<feature type="short sequence motif" description="Histidine triad motif" evidence="2 3">
    <location>
        <begin position="101"/>
        <end position="105"/>
    </location>
</feature>
<dbReference type="RefSeq" id="WP_198879980.1">
    <property type="nucleotide sequence ID" value="NZ_JAEKJA010000001.1"/>
</dbReference>
<evidence type="ECO:0000256" key="3">
    <source>
        <dbReference type="PROSITE-ProRule" id="PRU00464"/>
    </source>
</evidence>
<dbReference type="AlphaFoldDB" id="A0A934MIY8"/>
<dbReference type="PROSITE" id="PS51084">
    <property type="entry name" value="HIT_2"/>
    <property type="match status" value="1"/>
</dbReference>
<feature type="domain" description="HIT" evidence="4">
    <location>
        <begin position="9"/>
        <end position="116"/>
    </location>
</feature>